<name>A0A9W9VS94_9EURO</name>
<reference evidence="2" key="1">
    <citation type="submission" date="2022-12" db="EMBL/GenBank/DDBJ databases">
        <authorList>
            <person name="Petersen C."/>
        </authorList>
    </citation>
    <scope>NUCLEOTIDE SEQUENCE</scope>
    <source>
        <strain evidence="2">IBT 29677</strain>
    </source>
</reference>
<comment type="caution">
    <text evidence="2">The sequence shown here is derived from an EMBL/GenBank/DDBJ whole genome shotgun (WGS) entry which is preliminary data.</text>
</comment>
<evidence type="ECO:0000313" key="2">
    <source>
        <dbReference type="EMBL" id="KAJ5388466.1"/>
    </source>
</evidence>
<gene>
    <name evidence="2" type="ORF">N7509_011007</name>
</gene>
<dbReference type="Proteomes" id="UP001147747">
    <property type="component" value="Unassembled WGS sequence"/>
</dbReference>
<feature type="region of interest" description="Disordered" evidence="1">
    <location>
        <begin position="39"/>
        <end position="83"/>
    </location>
</feature>
<dbReference type="AlphaFoldDB" id="A0A9W9VS94"/>
<sequence>MGAEECKPTTRAGAIGVKVPSWGVDAPRVGAREGKWWCLGKGQGEGKEKKAKGGGGGKEEEEGEVGRKRASASASEGEVRQQL</sequence>
<evidence type="ECO:0000313" key="3">
    <source>
        <dbReference type="Proteomes" id="UP001147747"/>
    </source>
</evidence>
<keyword evidence="3" id="KW-1185">Reference proteome</keyword>
<proteinExistence type="predicted"/>
<dbReference type="GeneID" id="81374624"/>
<organism evidence="2 3">
    <name type="scientific">Penicillium cosmopolitanum</name>
    <dbReference type="NCBI Taxonomy" id="1131564"/>
    <lineage>
        <taxon>Eukaryota</taxon>
        <taxon>Fungi</taxon>
        <taxon>Dikarya</taxon>
        <taxon>Ascomycota</taxon>
        <taxon>Pezizomycotina</taxon>
        <taxon>Eurotiomycetes</taxon>
        <taxon>Eurotiomycetidae</taxon>
        <taxon>Eurotiales</taxon>
        <taxon>Aspergillaceae</taxon>
        <taxon>Penicillium</taxon>
    </lineage>
</organism>
<protein>
    <submittedName>
        <fullName evidence="2">Uncharacterized protein</fullName>
    </submittedName>
</protein>
<dbReference type="EMBL" id="JAPZBU010000009">
    <property type="protein sequence ID" value="KAJ5388466.1"/>
    <property type="molecule type" value="Genomic_DNA"/>
</dbReference>
<reference evidence="2" key="2">
    <citation type="journal article" date="2023" name="IMA Fungus">
        <title>Comparative genomic study of the Penicillium genus elucidates a diverse pangenome and 15 lateral gene transfer events.</title>
        <authorList>
            <person name="Petersen C."/>
            <person name="Sorensen T."/>
            <person name="Nielsen M.R."/>
            <person name="Sondergaard T.E."/>
            <person name="Sorensen J.L."/>
            <person name="Fitzpatrick D.A."/>
            <person name="Frisvad J.C."/>
            <person name="Nielsen K.L."/>
        </authorList>
    </citation>
    <scope>NUCLEOTIDE SEQUENCE</scope>
    <source>
        <strain evidence="2">IBT 29677</strain>
    </source>
</reference>
<dbReference type="RefSeq" id="XP_056486264.1">
    <property type="nucleotide sequence ID" value="XM_056635644.1"/>
</dbReference>
<evidence type="ECO:0000256" key="1">
    <source>
        <dbReference type="SAM" id="MobiDB-lite"/>
    </source>
</evidence>
<accession>A0A9W9VS94</accession>